<dbReference type="Pfam" id="PF08284">
    <property type="entry name" value="RVP_2"/>
    <property type="match status" value="1"/>
</dbReference>
<accession>A0A1R3G3K1</accession>
<dbReference type="InterPro" id="IPR021109">
    <property type="entry name" value="Peptidase_aspartic_dom_sf"/>
</dbReference>
<dbReference type="Pfam" id="PF19259">
    <property type="entry name" value="Ty3_capsid"/>
    <property type="match status" value="1"/>
</dbReference>
<dbReference type="EMBL" id="AWUE01023809">
    <property type="protein sequence ID" value="OMO52671.1"/>
    <property type="molecule type" value="Genomic_DNA"/>
</dbReference>
<dbReference type="STRING" id="93759.A0A1R3G3K1"/>
<dbReference type="AlphaFoldDB" id="A0A1R3G3K1"/>
<dbReference type="CDD" id="cd00303">
    <property type="entry name" value="retropepsin_like"/>
    <property type="match status" value="1"/>
</dbReference>
<name>A0A1R3G3K1_9ROSI</name>
<feature type="compositionally biased region" description="Polar residues" evidence="1">
    <location>
        <begin position="79"/>
        <end position="100"/>
    </location>
</feature>
<organism evidence="3 4">
    <name type="scientific">Corchorus olitorius</name>
    <dbReference type="NCBI Taxonomy" id="93759"/>
    <lineage>
        <taxon>Eukaryota</taxon>
        <taxon>Viridiplantae</taxon>
        <taxon>Streptophyta</taxon>
        <taxon>Embryophyta</taxon>
        <taxon>Tracheophyta</taxon>
        <taxon>Spermatophyta</taxon>
        <taxon>Magnoliopsida</taxon>
        <taxon>eudicotyledons</taxon>
        <taxon>Gunneridae</taxon>
        <taxon>Pentapetalae</taxon>
        <taxon>rosids</taxon>
        <taxon>malvids</taxon>
        <taxon>Malvales</taxon>
        <taxon>Malvaceae</taxon>
        <taxon>Grewioideae</taxon>
        <taxon>Apeibeae</taxon>
        <taxon>Corchorus</taxon>
    </lineage>
</organism>
<dbReference type="Gene3D" id="2.40.70.10">
    <property type="entry name" value="Acid Proteases"/>
    <property type="match status" value="1"/>
</dbReference>
<evidence type="ECO:0000313" key="3">
    <source>
        <dbReference type="EMBL" id="OMO52671.1"/>
    </source>
</evidence>
<proteinExistence type="predicted"/>
<comment type="caution">
    <text evidence="3">The sequence shown here is derived from an EMBL/GenBank/DDBJ whole genome shotgun (WGS) entry which is preliminary data.</text>
</comment>
<dbReference type="Proteomes" id="UP000187203">
    <property type="component" value="Unassembled WGS sequence"/>
</dbReference>
<keyword evidence="4" id="KW-1185">Reference proteome</keyword>
<dbReference type="InterPro" id="IPR045358">
    <property type="entry name" value="Ty3_capsid"/>
</dbReference>
<gene>
    <name evidence="3" type="ORF">COLO4_37053</name>
</gene>
<protein>
    <submittedName>
        <fullName evidence="3">Retrotransposon gag protein</fullName>
    </submittedName>
</protein>
<evidence type="ECO:0000256" key="1">
    <source>
        <dbReference type="SAM" id="MobiDB-lite"/>
    </source>
</evidence>
<dbReference type="SUPFAM" id="SSF50630">
    <property type="entry name" value="Acid proteases"/>
    <property type="match status" value="1"/>
</dbReference>
<dbReference type="PANTHER" id="PTHR15503:SF43">
    <property type="entry name" value="REVERSE TRANSCRIPTASE RNASE H-LIKE DOMAIN-CONTAINING PROTEIN"/>
    <property type="match status" value="1"/>
</dbReference>
<reference evidence="4" key="1">
    <citation type="submission" date="2013-09" db="EMBL/GenBank/DDBJ databases">
        <title>Corchorus olitorius genome sequencing.</title>
        <authorList>
            <person name="Alam M."/>
            <person name="Haque M.S."/>
            <person name="Islam M.S."/>
            <person name="Emdad E.M."/>
            <person name="Islam M.M."/>
            <person name="Ahmed B."/>
            <person name="Halim A."/>
            <person name="Hossen Q.M.M."/>
            <person name="Hossain M.Z."/>
            <person name="Ahmed R."/>
            <person name="Khan M.M."/>
            <person name="Islam R."/>
            <person name="Rashid M.M."/>
            <person name="Khan S.A."/>
            <person name="Rahman M.S."/>
            <person name="Alam M."/>
            <person name="Yahiya A.S."/>
            <person name="Khan M.S."/>
            <person name="Azam M.S."/>
            <person name="Haque T."/>
            <person name="Lashkar M.Z.H."/>
            <person name="Akhand A.I."/>
            <person name="Morshed G."/>
            <person name="Roy S."/>
            <person name="Uddin K.S."/>
            <person name="Rabeya T."/>
            <person name="Hossain A.S."/>
            <person name="Chowdhury A."/>
            <person name="Snigdha A.R."/>
            <person name="Mortoza M.S."/>
            <person name="Matin S.A."/>
            <person name="Hoque S.M.E."/>
            <person name="Islam M.K."/>
            <person name="Roy D.K."/>
            <person name="Haider R."/>
            <person name="Moosa M.M."/>
            <person name="Elias S.M."/>
            <person name="Hasan A.M."/>
            <person name="Jahan S."/>
            <person name="Shafiuddin M."/>
            <person name="Mahmood N."/>
            <person name="Shommy N.S."/>
        </authorList>
    </citation>
    <scope>NUCLEOTIDE SEQUENCE [LARGE SCALE GENOMIC DNA]</scope>
    <source>
        <strain evidence="4">cv. O-4</strain>
    </source>
</reference>
<dbReference type="PANTHER" id="PTHR15503">
    <property type="entry name" value="LDOC1 RELATED"/>
    <property type="match status" value="1"/>
</dbReference>
<dbReference type="OrthoDB" id="1002571at2759"/>
<feature type="region of interest" description="Disordered" evidence="1">
    <location>
        <begin position="75"/>
        <end position="104"/>
    </location>
</feature>
<evidence type="ECO:0000259" key="2">
    <source>
        <dbReference type="Pfam" id="PF19259"/>
    </source>
</evidence>
<evidence type="ECO:0000313" key="4">
    <source>
        <dbReference type="Proteomes" id="UP000187203"/>
    </source>
</evidence>
<dbReference type="InterPro" id="IPR032567">
    <property type="entry name" value="RTL1-rel"/>
</dbReference>
<feature type="domain" description="Ty3 transposon capsid-like protein" evidence="2">
    <location>
        <begin position="125"/>
        <end position="262"/>
    </location>
</feature>
<sequence length="647" mass="72181">MGDGVTTRIQKEIAAIQQNYTDLNTKVDSNLAQIRMEMQNSSSQLREEMQSSLEKVSLDLKQFIAQCLRKPPMIDLGSGSKSQAISTPADSTSQDSSTRPYTKHSKLECPKFDGSDFMGWHHRILQFFEADSTPEHTRIRTVMMHLEGRALQWHLNYMRANESEGQVHWNQYILGMRERFGCNQYRNPLSELIALKQIGSVDDYYDQFESLLNLLKLSDEDAMSFFITNLKSELHQQVNLSQPKSLAQAVNYARYVESLMNGSAPLSMAAMSPAFKTFLNPNTNTKQSTYTQCTHTRNPTLLTSSNQQGLLTYIPPKQSSSTEKLTTNTKNSYVPTRVERDEHKKQGLCMWCAAKYAPGHKCGVKAQLYQMFLEGTIEPSTDDSFVDCVEFMDDTAQTGNDAENTPVISLNALLGCVGPRTMRIAGKIKNLVVMMLVDSGSTHNFLDTTLAKRLGCTIQTIKGLDVQVANGKTLRCQEVCSQLHWEVQGLSQQSDVFLVSLLGCDMVLGIEWLKTLGPIWWDFSLLVMKFVFKGVPCTLTGLNAGPVQLFSDKQASKQSYSEKSLFAMLVCTGTPQLCSMDTIPSTLAQLPQDLQALLLKYADALSLIPQAQLCAISTFSTDLMARIQQSWSQDPALVTLLASQLLS</sequence>